<dbReference type="AlphaFoldDB" id="A0A395IC63"/>
<protein>
    <recommendedName>
        <fullName evidence="3">CYTH domain-containing protein</fullName>
    </recommendedName>
</protein>
<dbReference type="RefSeq" id="XP_025556946.1">
    <property type="nucleotide sequence ID" value="XM_025698828.1"/>
</dbReference>
<dbReference type="GO" id="GO:0050333">
    <property type="term" value="F:thiamine triphosphate phosphatase activity"/>
    <property type="evidence" value="ECO:0007669"/>
    <property type="project" value="InterPro"/>
</dbReference>
<dbReference type="STRING" id="1450537.A0A395IC63"/>
<keyword evidence="2" id="KW-1185">Reference proteome</keyword>
<dbReference type="SUPFAM" id="SSF55154">
    <property type="entry name" value="CYTH-like phosphatases"/>
    <property type="match status" value="1"/>
</dbReference>
<evidence type="ECO:0000313" key="1">
    <source>
        <dbReference type="EMBL" id="RAL17792.1"/>
    </source>
</evidence>
<dbReference type="Proteomes" id="UP000248961">
    <property type="component" value="Unassembled WGS sequence"/>
</dbReference>
<dbReference type="EMBL" id="KZ824267">
    <property type="protein sequence ID" value="RAL17792.1"/>
    <property type="molecule type" value="Genomic_DNA"/>
</dbReference>
<accession>A0A395IC63</accession>
<dbReference type="GO" id="GO:0000287">
    <property type="term" value="F:magnesium ion binding"/>
    <property type="evidence" value="ECO:0007669"/>
    <property type="project" value="TreeGrafter"/>
</dbReference>
<reference evidence="1 2" key="1">
    <citation type="submission" date="2018-02" db="EMBL/GenBank/DDBJ databases">
        <title>The genomes of Aspergillus section Nigri reveals drivers in fungal speciation.</title>
        <authorList>
            <consortium name="DOE Joint Genome Institute"/>
            <person name="Vesth T.C."/>
            <person name="Nybo J."/>
            <person name="Theobald S."/>
            <person name="Brandl J."/>
            <person name="Frisvad J.C."/>
            <person name="Nielsen K.F."/>
            <person name="Lyhne E.K."/>
            <person name="Kogle M.E."/>
            <person name="Kuo A."/>
            <person name="Riley R."/>
            <person name="Clum A."/>
            <person name="Nolan M."/>
            <person name="Lipzen A."/>
            <person name="Salamov A."/>
            <person name="Henrissat B."/>
            <person name="Wiebenga A."/>
            <person name="De vries R.P."/>
            <person name="Grigoriev I.V."/>
            <person name="Mortensen U.H."/>
            <person name="Andersen M.R."/>
            <person name="Baker S.E."/>
        </authorList>
    </citation>
    <scope>NUCLEOTIDE SEQUENCE [LARGE SCALE GENOMIC DNA]</scope>
    <source>
        <strain evidence="1 2">CBS 101889</strain>
    </source>
</reference>
<evidence type="ECO:0008006" key="3">
    <source>
        <dbReference type="Google" id="ProtNLM"/>
    </source>
</evidence>
<dbReference type="Gene3D" id="2.40.320.10">
    <property type="entry name" value="Hypothetical Protein Pfu-838710-001"/>
    <property type="match status" value="1"/>
</dbReference>
<dbReference type="GO" id="GO:0042357">
    <property type="term" value="P:thiamine diphosphate metabolic process"/>
    <property type="evidence" value="ECO:0007669"/>
    <property type="project" value="TreeGrafter"/>
</dbReference>
<sequence length="137" mass="16122">MFLLEVERKFRRLAVKSLLIDSGHPFFTSLQYRGKQTIHDTYYDSAHFLSSKGVWVRRRDNNWQAKIRRGGDYFNSKFEELSTPAAISAYLAELTGTRANAAENFGLQPMAVVARRVRLSGAERRRWRRWMRELPRL</sequence>
<gene>
    <name evidence="1" type="ORF">BO97DRAFT_448329</name>
</gene>
<proteinExistence type="predicted"/>
<dbReference type="InterPro" id="IPR039582">
    <property type="entry name" value="THTPA"/>
</dbReference>
<dbReference type="GeneID" id="37203117"/>
<dbReference type="OrthoDB" id="442176at2759"/>
<organism evidence="1 2">
    <name type="scientific">Aspergillus homomorphus (strain CBS 101889)</name>
    <dbReference type="NCBI Taxonomy" id="1450537"/>
    <lineage>
        <taxon>Eukaryota</taxon>
        <taxon>Fungi</taxon>
        <taxon>Dikarya</taxon>
        <taxon>Ascomycota</taxon>
        <taxon>Pezizomycotina</taxon>
        <taxon>Eurotiomycetes</taxon>
        <taxon>Eurotiomycetidae</taxon>
        <taxon>Eurotiales</taxon>
        <taxon>Aspergillaceae</taxon>
        <taxon>Aspergillus</taxon>
        <taxon>Aspergillus subgen. Circumdati</taxon>
    </lineage>
</organism>
<dbReference type="PANTHER" id="PTHR14586">
    <property type="entry name" value="THIAMINE-TRIPHOSPHATASE"/>
    <property type="match status" value="1"/>
</dbReference>
<dbReference type="InterPro" id="IPR033469">
    <property type="entry name" value="CYTH-like_dom_sf"/>
</dbReference>
<evidence type="ECO:0000313" key="2">
    <source>
        <dbReference type="Proteomes" id="UP000248961"/>
    </source>
</evidence>
<dbReference type="PANTHER" id="PTHR14586:SF1">
    <property type="entry name" value="THIAMINE-TRIPHOSPHATASE"/>
    <property type="match status" value="1"/>
</dbReference>
<dbReference type="VEuPathDB" id="FungiDB:BO97DRAFT_448329"/>
<name>A0A395IC63_ASPHC</name>